<keyword evidence="9" id="KW-1185">Reference proteome</keyword>
<feature type="transmembrane region" description="Helical" evidence="6">
    <location>
        <begin position="444"/>
        <end position="470"/>
    </location>
</feature>
<keyword evidence="4 6" id="KW-0472">Membrane</keyword>
<dbReference type="PANTHER" id="PTHR23502">
    <property type="entry name" value="MAJOR FACILITATOR SUPERFAMILY"/>
    <property type="match status" value="1"/>
</dbReference>
<evidence type="ECO:0000256" key="1">
    <source>
        <dbReference type="ARBA" id="ARBA00004141"/>
    </source>
</evidence>
<dbReference type="SUPFAM" id="SSF103473">
    <property type="entry name" value="MFS general substrate transporter"/>
    <property type="match status" value="1"/>
</dbReference>
<accession>A0A1Y2D2C6</accession>
<dbReference type="GO" id="GO:0005886">
    <property type="term" value="C:plasma membrane"/>
    <property type="evidence" value="ECO:0007669"/>
    <property type="project" value="TreeGrafter"/>
</dbReference>
<dbReference type="PANTHER" id="PTHR23502:SF20">
    <property type="entry name" value="TRANSPORTER, PUTATIVE (AFU_ORTHOLOGUE AFUA_6G13880)-RELATED"/>
    <property type="match status" value="1"/>
</dbReference>
<evidence type="ECO:0000256" key="6">
    <source>
        <dbReference type="SAM" id="Phobius"/>
    </source>
</evidence>
<organism evidence="8 9">
    <name type="scientific">Leucosporidium creatinivorum</name>
    <dbReference type="NCBI Taxonomy" id="106004"/>
    <lineage>
        <taxon>Eukaryota</taxon>
        <taxon>Fungi</taxon>
        <taxon>Dikarya</taxon>
        <taxon>Basidiomycota</taxon>
        <taxon>Pucciniomycotina</taxon>
        <taxon>Microbotryomycetes</taxon>
        <taxon>Leucosporidiales</taxon>
        <taxon>Leucosporidium</taxon>
    </lineage>
</organism>
<evidence type="ECO:0000256" key="3">
    <source>
        <dbReference type="ARBA" id="ARBA00022989"/>
    </source>
</evidence>
<dbReference type="STRING" id="106004.A0A1Y2D2C6"/>
<evidence type="ECO:0000256" key="4">
    <source>
        <dbReference type="ARBA" id="ARBA00023136"/>
    </source>
</evidence>
<protein>
    <submittedName>
        <fullName evidence="8">Putative cycloheximide resistance protein</fullName>
    </submittedName>
</protein>
<comment type="caution">
    <text evidence="8">The sequence shown here is derived from an EMBL/GenBank/DDBJ whole genome shotgun (WGS) entry which is preliminary data.</text>
</comment>
<dbReference type="PROSITE" id="PS50850">
    <property type="entry name" value="MFS"/>
    <property type="match status" value="1"/>
</dbReference>
<feature type="transmembrane region" description="Helical" evidence="6">
    <location>
        <begin position="160"/>
        <end position="181"/>
    </location>
</feature>
<feature type="transmembrane region" description="Helical" evidence="6">
    <location>
        <begin position="193"/>
        <end position="211"/>
    </location>
</feature>
<feature type="domain" description="Major facilitator superfamily (MFS) profile" evidence="7">
    <location>
        <begin position="69"/>
        <end position="548"/>
    </location>
</feature>
<dbReference type="Pfam" id="PF07690">
    <property type="entry name" value="MFS_1"/>
    <property type="match status" value="1"/>
</dbReference>
<feature type="transmembrane region" description="Helical" evidence="6">
    <location>
        <begin position="330"/>
        <end position="355"/>
    </location>
</feature>
<dbReference type="InterPro" id="IPR036259">
    <property type="entry name" value="MFS_trans_sf"/>
</dbReference>
<proteinExistence type="predicted"/>
<feature type="transmembrane region" description="Helical" evidence="6">
    <location>
        <begin position="67"/>
        <end position="88"/>
    </location>
</feature>
<name>A0A1Y2D2C6_9BASI</name>
<dbReference type="Proteomes" id="UP000193467">
    <property type="component" value="Unassembled WGS sequence"/>
</dbReference>
<dbReference type="Gene3D" id="1.20.1250.20">
    <property type="entry name" value="MFS general substrate transporter like domains"/>
    <property type="match status" value="1"/>
</dbReference>
<dbReference type="InterPro" id="IPR020846">
    <property type="entry name" value="MFS_dom"/>
</dbReference>
<keyword evidence="2 6" id="KW-0812">Transmembrane</keyword>
<feature type="transmembrane region" description="Helical" evidence="6">
    <location>
        <begin position="477"/>
        <end position="498"/>
    </location>
</feature>
<dbReference type="EMBL" id="MCGR01000105">
    <property type="protein sequence ID" value="ORY52725.1"/>
    <property type="molecule type" value="Genomic_DNA"/>
</dbReference>
<dbReference type="OrthoDB" id="5215911at2759"/>
<feature type="transmembrane region" description="Helical" evidence="6">
    <location>
        <begin position="136"/>
        <end position="154"/>
    </location>
</feature>
<feature type="transmembrane region" description="Helical" evidence="6">
    <location>
        <begin position="108"/>
        <end position="129"/>
    </location>
</feature>
<evidence type="ECO:0000256" key="2">
    <source>
        <dbReference type="ARBA" id="ARBA00022692"/>
    </source>
</evidence>
<evidence type="ECO:0000313" key="8">
    <source>
        <dbReference type="EMBL" id="ORY52725.1"/>
    </source>
</evidence>
<keyword evidence="3 6" id="KW-1133">Transmembrane helix</keyword>
<dbReference type="InterPro" id="IPR011701">
    <property type="entry name" value="MFS"/>
</dbReference>
<dbReference type="GO" id="GO:0022857">
    <property type="term" value="F:transmembrane transporter activity"/>
    <property type="evidence" value="ECO:0007669"/>
    <property type="project" value="InterPro"/>
</dbReference>
<feature type="transmembrane region" description="Helical" evidence="6">
    <location>
        <begin position="510"/>
        <end position="533"/>
    </location>
</feature>
<sequence length="548" mass="60085">MGFGILADKHLSHVPGTVLLVDREKLPTISGDPSRLKHDPKNPDVVLVPQPSDDPNDTLNWTRRRKFWVMICIVYGSALVGAIGPLISPGLLVISEDLGITLTEGAQFSGALVQAIAIGTFFSAAGGTIYGGRPMYTIAGILLFVTSIWCAVGKTYPSILAARVIAGFGMAPLETLVPATLSDIFFVHERATALAVWSTALGLGISVTPFVNGVVIDKIGWRWCFWLIAMQFAIMVVIFYLFVPETRYIRASVHNLDTGSKEKINELVGDGADSPQSPSVDVAKDESGDIVHLEHGRADIPSLKTFKQNLAIYTGRKSPKGFWRVFFRPFSVMFSPVVLWAALIYGTTSALFVVLSVLQSQIWASPPYFFNAEQVGYTGAGGLALFWVGLLEGPLLDWIVKKMAQRNHGVFEPEFRLVFIIPQLILQVMGLVGWGISAKRGDHWIVPVIFSTLFSLGQGFGSLASTSYVIDAHRERAAEVFTVITLYKNTLTFAFTWFVNSWLQKQGMMAVLGTLGGLIAACSLTTIPMYIYGKRARSWVHRMGLDKE</sequence>
<reference evidence="8 9" key="1">
    <citation type="submission" date="2016-07" db="EMBL/GenBank/DDBJ databases">
        <title>Pervasive Adenine N6-methylation of Active Genes in Fungi.</title>
        <authorList>
            <consortium name="DOE Joint Genome Institute"/>
            <person name="Mondo S.J."/>
            <person name="Dannebaum R.O."/>
            <person name="Kuo R.C."/>
            <person name="Labutti K."/>
            <person name="Haridas S."/>
            <person name="Kuo A."/>
            <person name="Salamov A."/>
            <person name="Ahrendt S.R."/>
            <person name="Lipzen A."/>
            <person name="Sullivan W."/>
            <person name="Andreopoulos W.B."/>
            <person name="Clum A."/>
            <person name="Lindquist E."/>
            <person name="Daum C."/>
            <person name="Ramamoorthy G.K."/>
            <person name="Gryganskyi A."/>
            <person name="Culley D."/>
            <person name="Magnuson J.K."/>
            <person name="James T.Y."/>
            <person name="O'Malley M.A."/>
            <person name="Stajich J.E."/>
            <person name="Spatafora J.W."/>
            <person name="Visel A."/>
            <person name="Grigoriev I.V."/>
        </authorList>
    </citation>
    <scope>NUCLEOTIDE SEQUENCE [LARGE SCALE GENOMIC DNA]</scope>
    <source>
        <strain evidence="8 9">62-1032</strain>
    </source>
</reference>
<feature type="transmembrane region" description="Helical" evidence="6">
    <location>
        <begin position="375"/>
        <end position="396"/>
    </location>
</feature>
<dbReference type="AlphaFoldDB" id="A0A1Y2D2C6"/>
<dbReference type="InParanoid" id="A0A1Y2D2C6"/>
<feature type="region of interest" description="Disordered" evidence="5">
    <location>
        <begin position="30"/>
        <end position="51"/>
    </location>
</feature>
<evidence type="ECO:0000259" key="7">
    <source>
        <dbReference type="PROSITE" id="PS50850"/>
    </source>
</evidence>
<evidence type="ECO:0000256" key="5">
    <source>
        <dbReference type="SAM" id="MobiDB-lite"/>
    </source>
</evidence>
<feature type="transmembrane region" description="Helical" evidence="6">
    <location>
        <begin position="223"/>
        <end position="243"/>
    </location>
</feature>
<feature type="transmembrane region" description="Helical" evidence="6">
    <location>
        <begin position="417"/>
        <end position="438"/>
    </location>
</feature>
<comment type="subcellular location">
    <subcellularLocation>
        <location evidence="1">Membrane</location>
        <topology evidence="1">Multi-pass membrane protein</topology>
    </subcellularLocation>
</comment>
<gene>
    <name evidence="8" type="ORF">BCR35DRAFT_356041</name>
</gene>
<evidence type="ECO:0000313" key="9">
    <source>
        <dbReference type="Proteomes" id="UP000193467"/>
    </source>
</evidence>